<evidence type="ECO:0008006" key="4">
    <source>
        <dbReference type="Google" id="ProtNLM"/>
    </source>
</evidence>
<gene>
    <name evidence="2" type="ORF">VZT92_022897</name>
</gene>
<dbReference type="AlphaFoldDB" id="A0AAW1E4J1"/>
<name>A0AAW1E4J1_ZOAVI</name>
<organism evidence="2 3">
    <name type="scientific">Zoarces viviparus</name>
    <name type="common">Viviparous eelpout</name>
    <name type="synonym">Blennius viviparus</name>
    <dbReference type="NCBI Taxonomy" id="48416"/>
    <lineage>
        <taxon>Eukaryota</taxon>
        <taxon>Metazoa</taxon>
        <taxon>Chordata</taxon>
        <taxon>Craniata</taxon>
        <taxon>Vertebrata</taxon>
        <taxon>Euteleostomi</taxon>
        <taxon>Actinopterygii</taxon>
        <taxon>Neopterygii</taxon>
        <taxon>Teleostei</taxon>
        <taxon>Neoteleostei</taxon>
        <taxon>Acanthomorphata</taxon>
        <taxon>Eupercaria</taxon>
        <taxon>Perciformes</taxon>
        <taxon>Cottioidei</taxon>
        <taxon>Zoarcales</taxon>
        <taxon>Zoarcidae</taxon>
        <taxon>Zoarcinae</taxon>
        <taxon>Zoarces</taxon>
    </lineage>
</organism>
<feature type="region of interest" description="Disordered" evidence="1">
    <location>
        <begin position="157"/>
        <end position="180"/>
    </location>
</feature>
<dbReference type="EMBL" id="JBCEZU010000538">
    <property type="protein sequence ID" value="KAK9517534.1"/>
    <property type="molecule type" value="Genomic_DNA"/>
</dbReference>
<protein>
    <recommendedName>
        <fullName evidence="4">Neurotrophin-3</fullName>
    </recommendedName>
</protein>
<dbReference type="PANTHER" id="PTHR33244">
    <property type="entry name" value="INTEGRASE CATALYTIC DOMAIN-CONTAINING PROTEIN-RELATED"/>
    <property type="match status" value="1"/>
</dbReference>
<dbReference type="PANTHER" id="PTHR33244:SF3">
    <property type="entry name" value="PEPTIDASE A2 DOMAIN-CONTAINING PROTEIN"/>
    <property type="match status" value="1"/>
</dbReference>
<reference evidence="2 3" key="1">
    <citation type="journal article" date="2024" name="Genome Biol. Evol.">
        <title>Chromosome-level genome assembly of the viviparous eelpout Zoarces viviparus.</title>
        <authorList>
            <person name="Fuhrmann N."/>
            <person name="Brasseur M.V."/>
            <person name="Bakowski C.E."/>
            <person name="Podsiadlowski L."/>
            <person name="Prost S."/>
            <person name="Krehenwinkel H."/>
            <person name="Mayer C."/>
        </authorList>
    </citation>
    <scope>NUCLEOTIDE SEQUENCE [LARGE SCALE GENOMIC DNA]</scope>
    <source>
        <strain evidence="2">NO-MEL_2022_Ind0_liver</strain>
    </source>
</reference>
<evidence type="ECO:0000313" key="2">
    <source>
        <dbReference type="EMBL" id="KAK9517534.1"/>
    </source>
</evidence>
<evidence type="ECO:0000313" key="3">
    <source>
        <dbReference type="Proteomes" id="UP001488805"/>
    </source>
</evidence>
<accession>A0AAW1E4J1</accession>
<keyword evidence="3" id="KW-1185">Reference proteome</keyword>
<evidence type="ECO:0000256" key="1">
    <source>
        <dbReference type="SAM" id="MobiDB-lite"/>
    </source>
</evidence>
<comment type="caution">
    <text evidence="2">The sequence shown here is derived from an EMBL/GenBank/DDBJ whole genome shotgun (WGS) entry which is preliminary data.</text>
</comment>
<proteinExistence type="predicted"/>
<dbReference type="Proteomes" id="UP001488805">
    <property type="component" value="Unassembled WGS sequence"/>
</dbReference>
<sequence length="194" mass="21314">MISDISPPVLTTLKQTVGRESCADSQTDPFLALLVYRATPLQATGVSPAQLMLGRQIRTTVPTLEANLQPGCPDLHKVRQNNERMKQSYRLAYNDKNNVRTLPDLQPGTSGAVKLDDERGWTKSASVIKQGDTPRSYLVQTDKGVLRRNRRHLRPLQSPTETFQEGGDGGIVNDGELSSPGSDADTLLLHLKIL</sequence>